<keyword evidence="3" id="KW-1185">Reference proteome</keyword>
<evidence type="ECO:0000313" key="4">
    <source>
        <dbReference type="WBParaSite" id="SSLN_0000900501-mRNA-1"/>
    </source>
</evidence>
<feature type="region of interest" description="Disordered" evidence="1">
    <location>
        <begin position="1"/>
        <end position="45"/>
    </location>
</feature>
<dbReference type="Proteomes" id="UP000275846">
    <property type="component" value="Unassembled WGS sequence"/>
</dbReference>
<reference evidence="4" key="1">
    <citation type="submission" date="2016-06" db="UniProtKB">
        <authorList>
            <consortium name="WormBaseParasite"/>
        </authorList>
    </citation>
    <scope>IDENTIFICATION</scope>
</reference>
<dbReference type="EMBL" id="UYSU01034779">
    <property type="protein sequence ID" value="VDL95053.1"/>
    <property type="molecule type" value="Genomic_DNA"/>
</dbReference>
<evidence type="ECO:0000256" key="1">
    <source>
        <dbReference type="SAM" id="MobiDB-lite"/>
    </source>
</evidence>
<dbReference type="WBParaSite" id="SSLN_0000900501-mRNA-1">
    <property type="protein sequence ID" value="SSLN_0000900501-mRNA-1"/>
    <property type="gene ID" value="SSLN_0000900501"/>
</dbReference>
<protein>
    <submittedName>
        <fullName evidence="2 4">Uncharacterized protein</fullName>
    </submittedName>
</protein>
<feature type="compositionally biased region" description="Basic and acidic residues" evidence="1">
    <location>
        <begin position="1"/>
        <end position="26"/>
    </location>
</feature>
<dbReference type="OrthoDB" id="10257471at2759"/>
<evidence type="ECO:0000313" key="3">
    <source>
        <dbReference type="Proteomes" id="UP000275846"/>
    </source>
</evidence>
<sequence length="68" mass="7827">MLEREKKKLAAEHAARRAAKIAERKGARSLPWLGPSPRPQETRRFNCLENKDLLAKRSNQLMSRSAEK</sequence>
<gene>
    <name evidence="2" type="ORF">SSLN_LOCUS8668</name>
</gene>
<reference evidence="2 3" key="2">
    <citation type="submission" date="2018-11" db="EMBL/GenBank/DDBJ databases">
        <authorList>
            <consortium name="Pathogen Informatics"/>
        </authorList>
    </citation>
    <scope>NUCLEOTIDE SEQUENCE [LARGE SCALE GENOMIC DNA]</scope>
    <source>
        <strain evidence="2 3">NST_G2</strain>
    </source>
</reference>
<accession>A0A183SWS0</accession>
<proteinExistence type="predicted"/>
<evidence type="ECO:0000313" key="2">
    <source>
        <dbReference type="EMBL" id="VDL95053.1"/>
    </source>
</evidence>
<name>A0A183SWS0_SCHSO</name>
<organism evidence="4">
    <name type="scientific">Schistocephalus solidus</name>
    <name type="common">Tapeworm</name>
    <dbReference type="NCBI Taxonomy" id="70667"/>
    <lineage>
        <taxon>Eukaryota</taxon>
        <taxon>Metazoa</taxon>
        <taxon>Spiralia</taxon>
        <taxon>Lophotrochozoa</taxon>
        <taxon>Platyhelminthes</taxon>
        <taxon>Cestoda</taxon>
        <taxon>Eucestoda</taxon>
        <taxon>Diphyllobothriidea</taxon>
        <taxon>Diphyllobothriidae</taxon>
        <taxon>Schistocephalus</taxon>
    </lineage>
</organism>
<dbReference type="AlphaFoldDB" id="A0A183SWS0"/>